<keyword evidence="2" id="KW-1185">Reference proteome</keyword>
<dbReference type="GO" id="GO:0003676">
    <property type="term" value="F:nucleic acid binding"/>
    <property type="evidence" value="ECO:0007669"/>
    <property type="project" value="InterPro"/>
</dbReference>
<dbReference type="Gene3D" id="3.30.420.10">
    <property type="entry name" value="Ribonuclease H-like superfamily/Ribonuclease H"/>
    <property type="match status" value="1"/>
</dbReference>
<proteinExistence type="predicted"/>
<organism evidence="1 2">
    <name type="scientific">Trichonephila clavipes</name>
    <name type="common">Golden silk orbweaver</name>
    <name type="synonym">Nephila clavipes</name>
    <dbReference type="NCBI Taxonomy" id="2585209"/>
    <lineage>
        <taxon>Eukaryota</taxon>
        <taxon>Metazoa</taxon>
        <taxon>Ecdysozoa</taxon>
        <taxon>Arthropoda</taxon>
        <taxon>Chelicerata</taxon>
        <taxon>Arachnida</taxon>
        <taxon>Araneae</taxon>
        <taxon>Araneomorphae</taxon>
        <taxon>Entelegynae</taxon>
        <taxon>Araneoidea</taxon>
        <taxon>Nephilidae</taxon>
        <taxon>Trichonephila</taxon>
    </lineage>
</organism>
<gene>
    <name evidence="1" type="primary">AVEN_56858_1</name>
    <name evidence="1" type="ORF">TNCV_1341521</name>
</gene>
<dbReference type="EMBL" id="BMAU01021216">
    <property type="protein sequence ID" value="GFY00054.1"/>
    <property type="molecule type" value="Genomic_DNA"/>
</dbReference>
<dbReference type="SUPFAM" id="SSF53098">
    <property type="entry name" value="Ribonuclease H-like"/>
    <property type="match status" value="1"/>
</dbReference>
<reference evidence="1" key="1">
    <citation type="submission" date="2020-08" db="EMBL/GenBank/DDBJ databases">
        <title>Multicomponent nature underlies the extraordinary mechanical properties of spider dragline silk.</title>
        <authorList>
            <person name="Kono N."/>
            <person name="Nakamura H."/>
            <person name="Mori M."/>
            <person name="Yoshida Y."/>
            <person name="Ohtoshi R."/>
            <person name="Malay A.D."/>
            <person name="Moran D.A.P."/>
            <person name="Tomita M."/>
            <person name="Numata K."/>
            <person name="Arakawa K."/>
        </authorList>
    </citation>
    <scope>NUCLEOTIDE SEQUENCE</scope>
</reference>
<dbReference type="InterPro" id="IPR036397">
    <property type="entry name" value="RNaseH_sf"/>
</dbReference>
<evidence type="ECO:0000313" key="2">
    <source>
        <dbReference type="Proteomes" id="UP000887159"/>
    </source>
</evidence>
<sequence length="187" mass="21028">MADLPSDRVTVSRVFTKVGIDYAGPFFIKLFPGANNEFKKILQNLFIKEGKEKIENFTASEGIVWHFNRPATPHFGGLWEAGIKSLKSHLKRVIGNTILTYEEFVTLVTQVEAVLNSRPLTKISSDPNDSILTPAHFLVGTSLTALPEPNLTNTPINRLNRWQLVQKLTQTFKKNGQMTILTGYNQE</sequence>
<name>A0A8X6VA51_TRICX</name>
<dbReference type="PANTHER" id="PTHR47331">
    <property type="entry name" value="PHD-TYPE DOMAIN-CONTAINING PROTEIN"/>
    <property type="match status" value="1"/>
</dbReference>
<dbReference type="PANTHER" id="PTHR47331:SF1">
    <property type="entry name" value="GAG-LIKE PROTEIN"/>
    <property type="match status" value="1"/>
</dbReference>
<protein>
    <recommendedName>
        <fullName evidence="3">Integrase catalytic domain-containing protein</fullName>
    </recommendedName>
</protein>
<accession>A0A8X6VA51</accession>
<evidence type="ECO:0008006" key="3">
    <source>
        <dbReference type="Google" id="ProtNLM"/>
    </source>
</evidence>
<comment type="caution">
    <text evidence="1">The sequence shown here is derived from an EMBL/GenBank/DDBJ whole genome shotgun (WGS) entry which is preliminary data.</text>
</comment>
<evidence type="ECO:0000313" key="1">
    <source>
        <dbReference type="EMBL" id="GFY00054.1"/>
    </source>
</evidence>
<dbReference type="AlphaFoldDB" id="A0A8X6VA51"/>
<dbReference type="InterPro" id="IPR012337">
    <property type="entry name" value="RNaseH-like_sf"/>
</dbReference>
<dbReference type="Proteomes" id="UP000887159">
    <property type="component" value="Unassembled WGS sequence"/>
</dbReference>